<dbReference type="SUPFAM" id="SSF47592">
    <property type="entry name" value="SWIB/MDM2 domain"/>
    <property type="match status" value="1"/>
</dbReference>
<dbReference type="InterPro" id="IPR036885">
    <property type="entry name" value="SWIB_MDM2_dom_sf"/>
</dbReference>
<dbReference type="KEGG" id="beq:BEWA_052130"/>
<dbReference type="EMBL" id="ACOU01000003">
    <property type="protein sequence ID" value="EKX73159.1"/>
    <property type="molecule type" value="Genomic_DNA"/>
</dbReference>
<sequence>MFEKSLKHLRKTHPEESGILEDLDKLEAKLNSLISEQQNCLLYDPKCINSNVRIQIYNTYSDQDPKPVNYLFTHVPPSTYTLYIKAYELDNNKNIIENQESHVLSKFFRLIMFDTPSGVIVWDRDELEAQTKLYFHTDRHQSINEAVNRKNKTNNDGNSQIPANDNVHIHSYNGYDELHINRLGYSECDVTIYFFPTQVVPVFSLSKTLHDFILSSIGNTGVANMLQQATLAMVTRSIWVYAFKNRLFVESGDTETCMILDDKLMNLFNTNVDRIRISELPLLLQPHLYPPRPIKIVHKIKLTGKPSDNEQIVDLTLESCFPYSFKKPDINTEFDTQITALENEVIELLHLKNFYTCFSEDPHRFINNMMTNKNPHNSKPFTPDQLFNLKEGFDEHWVHYAMDNYMDCNNKSIQELVYKIFDKTPLSDFLTKK</sequence>
<proteinExistence type="predicted"/>
<protein>
    <submittedName>
        <fullName evidence="1">Uncharacterized protein</fullName>
    </submittedName>
</protein>
<evidence type="ECO:0000313" key="2">
    <source>
        <dbReference type="Proteomes" id="UP000031512"/>
    </source>
</evidence>
<gene>
    <name evidence="1" type="ORF">BEWA_052130</name>
</gene>
<evidence type="ECO:0000313" key="1">
    <source>
        <dbReference type="EMBL" id="EKX73159.1"/>
    </source>
</evidence>
<dbReference type="Proteomes" id="UP000031512">
    <property type="component" value="Unassembled WGS sequence"/>
</dbReference>
<dbReference type="STRING" id="1537102.L1LCZ8"/>
<keyword evidence="2" id="KW-1185">Reference proteome</keyword>
<dbReference type="eggNOG" id="KOG2570">
    <property type="taxonomic scope" value="Eukaryota"/>
</dbReference>
<dbReference type="RefSeq" id="XP_004832611.1">
    <property type="nucleotide sequence ID" value="XM_004832554.1"/>
</dbReference>
<organism evidence="1 2">
    <name type="scientific">Theileria equi strain WA</name>
    <dbReference type="NCBI Taxonomy" id="1537102"/>
    <lineage>
        <taxon>Eukaryota</taxon>
        <taxon>Sar</taxon>
        <taxon>Alveolata</taxon>
        <taxon>Apicomplexa</taxon>
        <taxon>Aconoidasida</taxon>
        <taxon>Piroplasmida</taxon>
        <taxon>Theileriidae</taxon>
        <taxon>Theileria</taxon>
    </lineage>
</organism>
<dbReference type="AlphaFoldDB" id="L1LCZ8"/>
<dbReference type="OrthoDB" id="10263741at2759"/>
<comment type="caution">
    <text evidence="1">The sequence shown here is derived from an EMBL/GenBank/DDBJ whole genome shotgun (WGS) entry which is preliminary data.</text>
</comment>
<reference evidence="1 2" key="1">
    <citation type="journal article" date="2012" name="BMC Genomics">
        <title>Comparative genomic analysis and phylogenetic position of Theileria equi.</title>
        <authorList>
            <person name="Kappmeyer L.S."/>
            <person name="Thiagarajan M."/>
            <person name="Herndon D.R."/>
            <person name="Ramsay J.D."/>
            <person name="Caler E."/>
            <person name="Djikeng A."/>
            <person name="Gillespie J.J."/>
            <person name="Lau A.O."/>
            <person name="Roalson E.H."/>
            <person name="Silva J.C."/>
            <person name="Silva M.G."/>
            <person name="Suarez C.E."/>
            <person name="Ueti M.W."/>
            <person name="Nene V.M."/>
            <person name="Mealey R.H."/>
            <person name="Knowles D.P."/>
            <person name="Brayton K.A."/>
        </authorList>
    </citation>
    <scope>NUCLEOTIDE SEQUENCE [LARGE SCALE GENOMIC DNA]</scope>
    <source>
        <strain evidence="1 2">WA</strain>
    </source>
</reference>
<dbReference type="Gene3D" id="1.10.245.10">
    <property type="entry name" value="SWIB/MDM2 domain"/>
    <property type="match status" value="1"/>
</dbReference>
<dbReference type="GeneID" id="15802766"/>
<dbReference type="VEuPathDB" id="PiroplasmaDB:BEWA_052130"/>
<name>L1LCZ8_THEEQ</name>
<accession>L1LCZ8</accession>